<dbReference type="PANTHER" id="PTHR47894:SF1">
    <property type="entry name" value="HTH-TYPE TRANSCRIPTIONAL REGULATOR VQSM"/>
    <property type="match status" value="1"/>
</dbReference>
<accession>A0A426VAF1</accession>
<dbReference type="Pfam" id="PF12625">
    <property type="entry name" value="Arabinose_bd"/>
    <property type="match status" value="1"/>
</dbReference>
<reference evidence="5 6" key="1">
    <citation type="submission" date="2018-12" db="EMBL/GenBank/DDBJ databases">
        <title>The whole draft genome of Aquabacterium sp. SJQ9.</title>
        <authorList>
            <person name="Sun L."/>
            <person name="Gao X."/>
            <person name="Chen W."/>
            <person name="Huang K."/>
        </authorList>
    </citation>
    <scope>NUCLEOTIDE SEQUENCE [LARGE SCALE GENOMIC DNA]</scope>
    <source>
        <strain evidence="5 6">SJQ9</strain>
    </source>
</reference>
<dbReference type="PANTHER" id="PTHR47894">
    <property type="entry name" value="HTH-TYPE TRANSCRIPTIONAL REGULATOR GADX"/>
    <property type="match status" value="1"/>
</dbReference>
<dbReference type="Gene3D" id="1.10.10.60">
    <property type="entry name" value="Homeodomain-like"/>
    <property type="match status" value="1"/>
</dbReference>
<feature type="domain" description="HTH araC/xylS-type" evidence="4">
    <location>
        <begin position="267"/>
        <end position="364"/>
    </location>
</feature>
<evidence type="ECO:0000256" key="2">
    <source>
        <dbReference type="ARBA" id="ARBA00023125"/>
    </source>
</evidence>
<evidence type="ECO:0000313" key="5">
    <source>
        <dbReference type="EMBL" id="RRS03873.1"/>
    </source>
</evidence>
<evidence type="ECO:0000313" key="6">
    <source>
        <dbReference type="Proteomes" id="UP000269265"/>
    </source>
</evidence>
<keyword evidence="2" id="KW-0238">DNA-binding</keyword>
<dbReference type="SUPFAM" id="SSF46689">
    <property type="entry name" value="Homeodomain-like"/>
    <property type="match status" value="1"/>
</dbReference>
<dbReference type="Pfam" id="PF12833">
    <property type="entry name" value="HTH_18"/>
    <property type="match status" value="1"/>
</dbReference>
<dbReference type="InterPro" id="IPR032687">
    <property type="entry name" value="AraC-type_N"/>
</dbReference>
<organism evidence="5 6">
    <name type="scientific">Aquabacterium soli</name>
    <dbReference type="NCBI Taxonomy" id="2493092"/>
    <lineage>
        <taxon>Bacteria</taxon>
        <taxon>Pseudomonadati</taxon>
        <taxon>Pseudomonadota</taxon>
        <taxon>Betaproteobacteria</taxon>
        <taxon>Burkholderiales</taxon>
        <taxon>Aquabacterium</taxon>
    </lineage>
</organism>
<name>A0A426VAF1_9BURK</name>
<dbReference type="GO" id="GO:0003700">
    <property type="term" value="F:DNA-binding transcription factor activity"/>
    <property type="evidence" value="ECO:0007669"/>
    <property type="project" value="InterPro"/>
</dbReference>
<dbReference type="PROSITE" id="PS01124">
    <property type="entry name" value="HTH_ARAC_FAMILY_2"/>
    <property type="match status" value="1"/>
</dbReference>
<evidence type="ECO:0000256" key="1">
    <source>
        <dbReference type="ARBA" id="ARBA00023015"/>
    </source>
</evidence>
<keyword evidence="6" id="KW-1185">Reference proteome</keyword>
<evidence type="ECO:0000259" key="4">
    <source>
        <dbReference type="PROSITE" id="PS01124"/>
    </source>
</evidence>
<dbReference type="GO" id="GO:0005829">
    <property type="term" value="C:cytosol"/>
    <property type="evidence" value="ECO:0007669"/>
    <property type="project" value="TreeGrafter"/>
</dbReference>
<protein>
    <submittedName>
        <fullName evidence="5">AraC family transcriptional regulator</fullName>
    </submittedName>
</protein>
<keyword evidence="3" id="KW-0804">Transcription</keyword>
<keyword evidence="1" id="KW-0805">Transcription regulation</keyword>
<dbReference type="Proteomes" id="UP000269265">
    <property type="component" value="Unassembled WGS sequence"/>
</dbReference>
<dbReference type="EMBL" id="RSED01000009">
    <property type="protein sequence ID" value="RRS03873.1"/>
    <property type="molecule type" value="Genomic_DNA"/>
</dbReference>
<sequence>MLDSTAKLIFSARNRVSRVCPAPPIDLSQMSTRSILGLIYMVQGLQQLGEDPGPVLRKHGLDPAQLDPGTRIERTRELRIYADLADQLHDPMVGLRLGGFYGLAGYGPLVMLIMTCANAWEAFQMGVKYQRLTYLFGTLRLEPGERLSALVLSPMAMAPRALRFRVDGEVSGTYKMVRDMQATMGLDIHAERIDMPYPRPPQAAEYEAYFNAPVRFGETEARFWLRNEHLQLRFPSADPAAHAMYRSLCDQQLQSQQADEAHTGMADRVLTHLGLFNGEFPSVNDVARAFDLSERSLRRQLSDEGKNFRDLLAQARHAKALHLLDRSTLPVEAIAQQLGYAESAAFIRAFQRWQGMTPARWRQRTPAEG</sequence>
<dbReference type="GO" id="GO:0000976">
    <property type="term" value="F:transcription cis-regulatory region binding"/>
    <property type="evidence" value="ECO:0007669"/>
    <property type="project" value="TreeGrafter"/>
</dbReference>
<dbReference type="InterPro" id="IPR009057">
    <property type="entry name" value="Homeodomain-like_sf"/>
</dbReference>
<evidence type="ECO:0000256" key="3">
    <source>
        <dbReference type="ARBA" id="ARBA00023163"/>
    </source>
</evidence>
<dbReference type="InterPro" id="IPR018060">
    <property type="entry name" value="HTH_AraC"/>
</dbReference>
<dbReference type="AlphaFoldDB" id="A0A426VAF1"/>
<dbReference type="SMART" id="SM00342">
    <property type="entry name" value="HTH_ARAC"/>
    <property type="match status" value="1"/>
</dbReference>
<proteinExistence type="predicted"/>
<gene>
    <name evidence="5" type="ORF">EIP75_13025</name>
</gene>
<comment type="caution">
    <text evidence="5">The sequence shown here is derived from an EMBL/GenBank/DDBJ whole genome shotgun (WGS) entry which is preliminary data.</text>
</comment>